<evidence type="ECO:0000313" key="3">
    <source>
        <dbReference type="Proteomes" id="UP000039046"/>
    </source>
</evidence>
<dbReference type="AlphaFoldDB" id="A0A0A1SVI1"/>
<reference evidence="2 3" key="1">
    <citation type="journal article" date="2015" name="Genome Announc.">
        <title>Draft Genome Sequence and Gene Annotation of the Entomopathogenic Fungus Verticillium hemipterigenum.</title>
        <authorList>
            <person name="Horn F."/>
            <person name="Habel A."/>
            <person name="Scharf D.H."/>
            <person name="Dworschak J."/>
            <person name="Brakhage A.A."/>
            <person name="Guthke R."/>
            <person name="Hertweck C."/>
            <person name="Linde J."/>
        </authorList>
    </citation>
    <scope>NUCLEOTIDE SEQUENCE [LARGE SCALE GENOMIC DNA]</scope>
</reference>
<evidence type="ECO:0000313" key="2">
    <source>
        <dbReference type="EMBL" id="CEJ87798.1"/>
    </source>
</evidence>
<evidence type="ECO:0000256" key="1">
    <source>
        <dbReference type="SAM" id="SignalP"/>
    </source>
</evidence>
<evidence type="ECO:0008006" key="4">
    <source>
        <dbReference type="Google" id="ProtNLM"/>
    </source>
</evidence>
<gene>
    <name evidence="2" type="ORF">VHEMI04518</name>
</gene>
<feature type="chain" id="PRO_5001979257" description="Secreted protein" evidence="1">
    <location>
        <begin position="23"/>
        <end position="203"/>
    </location>
</feature>
<dbReference type="HOGENOM" id="CLU_1526227_0_0_1"/>
<protein>
    <recommendedName>
        <fullName evidence="4">Secreted protein</fullName>
    </recommendedName>
</protein>
<keyword evidence="3" id="KW-1185">Reference proteome</keyword>
<dbReference type="EMBL" id="CDHN01000002">
    <property type="protein sequence ID" value="CEJ87798.1"/>
    <property type="molecule type" value="Genomic_DNA"/>
</dbReference>
<dbReference type="Proteomes" id="UP000039046">
    <property type="component" value="Unassembled WGS sequence"/>
</dbReference>
<sequence length="203" mass="22138">MTNLKVVVVAAWLTVASATAYAQQQTAIGGDCDIPVDATVTITNYCQYPMHLDGKAMAAVDDVSDIAGKVLKPWQSITRKIKPCGSEKPYKIFFSAPKDTIHEKSPLVFSYALDSCKDFIGGWGTISATTWDDGLRWDIGHGGNIRSGCKKPRITDGGLSAMTKNQEHRYPTSWRAGAGCNDDEDLKSRSAWMTVDLCSENKP</sequence>
<proteinExistence type="predicted"/>
<feature type="signal peptide" evidence="1">
    <location>
        <begin position="1"/>
        <end position="22"/>
    </location>
</feature>
<organism evidence="2 3">
    <name type="scientific">[Torrubiella] hemipterigena</name>
    <dbReference type="NCBI Taxonomy" id="1531966"/>
    <lineage>
        <taxon>Eukaryota</taxon>
        <taxon>Fungi</taxon>
        <taxon>Dikarya</taxon>
        <taxon>Ascomycota</taxon>
        <taxon>Pezizomycotina</taxon>
        <taxon>Sordariomycetes</taxon>
        <taxon>Hypocreomycetidae</taxon>
        <taxon>Hypocreales</taxon>
        <taxon>Clavicipitaceae</taxon>
        <taxon>Clavicipitaceae incertae sedis</taxon>
        <taxon>'Torrubiella' clade</taxon>
    </lineage>
</organism>
<keyword evidence="1" id="KW-0732">Signal</keyword>
<name>A0A0A1SVI1_9HYPO</name>
<accession>A0A0A1SVI1</accession>